<sequence length="180" mass="20855">MDMKDPNYILVQDFAQDWVTHPDFALGALFNRAKSPRHWMVVSDEILGTSQFRRHHEPPFCGGRLKISVKDIQPDEVDRNRYVQTELFGSLESSHMLIEEFRMQDSLVTRYTPEIFADRLRQEEETSIFFECPNPTLDDILPLYMVTGIKYAKGLEYRILEDKHTSSDSVAVANEVGIDP</sequence>
<dbReference type="AlphaFoldDB" id="A0A9N9ZH43"/>
<dbReference type="OrthoDB" id="5153750at2759"/>
<reference evidence="1 2" key="2">
    <citation type="submission" date="2021-10" db="EMBL/GenBank/DDBJ databases">
        <authorList>
            <person name="Piombo E."/>
        </authorList>
    </citation>
    <scope>NUCLEOTIDE SEQUENCE [LARGE SCALE GENOMIC DNA]</scope>
</reference>
<organism evidence="1 2">
    <name type="scientific">Clonostachys solani</name>
    <dbReference type="NCBI Taxonomy" id="160281"/>
    <lineage>
        <taxon>Eukaryota</taxon>
        <taxon>Fungi</taxon>
        <taxon>Dikarya</taxon>
        <taxon>Ascomycota</taxon>
        <taxon>Pezizomycotina</taxon>
        <taxon>Sordariomycetes</taxon>
        <taxon>Hypocreomycetidae</taxon>
        <taxon>Hypocreales</taxon>
        <taxon>Bionectriaceae</taxon>
        <taxon>Clonostachys</taxon>
    </lineage>
</organism>
<reference evidence="2" key="1">
    <citation type="submission" date="2019-06" db="EMBL/GenBank/DDBJ databases">
        <authorList>
            <person name="Broberg M."/>
        </authorList>
    </citation>
    <scope>NUCLEOTIDE SEQUENCE [LARGE SCALE GENOMIC DNA]</scope>
</reference>
<accession>A0A9N9ZH43</accession>
<evidence type="ECO:0000313" key="1">
    <source>
        <dbReference type="EMBL" id="CAH0055351.1"/>
    </source>
</evidence>
<dbReference type="Proteomes" id="UP000775872">
    <property type="component" value="Unassembled WGS sequence"/>
</dbReference>
<dbReference type="EMBL" id="CABFOC020000056">
    <property type="protein sequence ID" value="CAH0055351.1"/>
    <property type="molecule type" value="Genomic_DNA"/>
</dbReference>
<gene>
    <name evidence="1" type="ORF">CSOL1703_00017453</name>
</gene>
<name>A0A9N9ZH43_9HYPO</name>
<proteinExistence type="predicted"/>
<keyword evidence="2" id="KW-1185">Reference proteome</keyword>
<comment type="caution">
    <text evidence="1">The sequence shown here is derived from an EMBL/GenBank/DDBJ whole genome shotgun (WGS) entry which is preliminary data.</text>
</comment>
<protein>
    <submittedName>
        <fullName evidence="1">Uncharacterized protein</fullName>
    </submittedName>
</protein>
<evidence type="ECO:0000313" key="2">
    <source>
        <dbReference type="Proteomes" id="UP000775872"/>
    </source>
</evidence>